<keyword evidence="3 4" id="KW-0949">S-adenosyl-L-methionine</keyword>
<dbReference type="GO" id="GO:0003676">
    <property type="term" value="F:nucleic acid binding"/>
    <property type="evidence" value="ECO:0007669"/>
    <property type="project" value="InterPro"/>
</dbReference>
<feature type="domain" description="Chromo" evidence="6">
    <location>
        <begin position="1221"/>
        <end position="1277"/>
    </location>
</feature>
<feature type="region of interest" description="Disordered" evidence="5">
    <location>
        <begin position="1252"/>
        <end position="1277"/>
    </location>
</feature>
<dbReference type="PROSITE" id="PS50994">
    <property type="entry name" value="INTEGRASE"/>
    <property type="match status" value="1"/>
</dbReference>
<evidence type="ECO:0000256" key="5">
    <source>
        <dbReference type="SAM" id="MobiDB-lite"/>
    </source>
</evidence>
<evidence type="ECO:0000256" key="3">
    <source>
        <dbReference type="ARBA" id="ARBA00022691"/>
    </source>
</evidence>
<dbReference type="PANTHER" id="PTHR46098">
    <property type="entry name" value="TRNA (CYTOSINE(38)-C(5))-METHYLTRANSFERASE"/>
    <property type="match status" value="1"/>
</dbReference>
<dbReference type="Gene3D" id="3.40.50.150">
    <property type="entry name" value="Vaccinia Virus protein VP39"/>
    <property type="match status" value="1"/>
</dbReference>
<dbReference type="NCBIfam" id="TIGR00675">
    <property type="entry name" value="dcm"/>
    <property type="match status" value="1"/>
</dbReference>
<dbReference type="GO" id="GO:0005634">
    <property type="term" value="C:nucleus"/>
    <property type="evidence" value="ECO:0007669"/>
    <property type="project" value="UniProtKB-ARBA"/>
</dbReference>
<organism evidence="8 9">
    <name type="scientific">Powellomyces hirtus</name>
    <dbReference type="NCBI Taxonomy" id="109895"/>
    <lineage>
        <taxon>Eukaryota</taxon>
        <taxon>Fungi</taxon>
        <taxon>Fungi incertae sedis</taxon>
        <taxon>Chytridiomycota</taxon>
        <taxon>Chytridiomycota incertae sedis</taxon>
        <taxon>Chytridiomycetes</taxon>
        <taxon>Spizellomycetales</taxon>
        <taxon>Powellomycetaceae</taxon>
        <taxon>Powellomyces</taxon>
    </lineage>
</organism>
<dbReference type="Gene3D" id="2.40.50.40">
    <property type="match status" value="1"/>
</dbReference>
<feature type="active site" evidence="4">
    <location>
        <position position="724"/>
    </location>
</feature>
<dbReference type="InterPro" id="IPR001525">
    <property type="entry name" value="C5_MeTfrase"/>
</dbReference>
<proteinExistence type="inferred from homology"/>
<dbReference type="Pfam" id="PF00385">
    <property type="entry name" value="Chromo"/>
    <property type="match status" value="1"/>
</dbReference>
<dbReference type="GO" id="GO:0032259">
    <property type="term" value="P:methylation"/>
    <property type="evidence" value="ECO:0007669"/>
    <property type="project" value="UniProtKB-KW"/>
</dbReference>
<feature type="compositionally biased region" description="Acidic residues" evidence="5">
    <location>
        <begin position="161"/>
        <end position="182"/>
    </location>
</feature>
<dbReference type="Pfam" id="PF00145">
    <property type="entry name" value="DNA_methylase"/>
    <property type="match status" value="1"/>
</dbReference>
<evidence type="ECO:0000313" key="8">
    <source>
        <dbReference type="EMBL" id="TPX52934.1"/>
    </source>
</evidence>
<gene>
    <name evidence="8" type="ORF">PhCBS80983_g06398</name>
</gene>
<dbReference type="CDD" id="cd00024">
    <property type="entry name" value="CD_CSD"/>
    <property type="match status" value="1"/>
</dbReference>
<evidence type="ECO:0000313" key="9">
    <source>
        <dbReference type="Proteomes" id="UP000318582"/>
    </source>
</evidence>
<accession>A0A507DMN7</accession>
<sequence length="1277" mass="145914">MKTPLQIQEGRIDPDCLVVNLEPTAAFFVTCVAVNIIVEHKLYKGECSSLETYVNRKWKSVSICTFYNISYTGKVIQKLRDALFSEDELPSNPTLCLNLLKLEKKLNKSIVEIWKANLEHYGSRKNVIACSMEEAVEVEVESILPVSLALGSPASAAIPETESDDDSMDVDEEKVSEEEEDADNRGGLSKWRFFSSQSVTFGKNDFNCPISLCHDIDIFVKTFHDTIDLDVCSNPDSGIICKHYYGIQPDKSFVNAFQFENWCIPANSDEELLHPKEWTGRPKVIICNPPARPLNTDQVVGNSDYLTPSFINRLLEMLENNLCDDVLLLIPWDLRRKWAPGLMDRFHQVVIFYSYANKLSSAAQLRLPKLKRILPDPNQRCLMLINRKRNLEIEKSFCEIFGTNGYLPKDVRNSQSEPTTETWTAPRIDFVGTGLFGRQDNAYNTPKYLVTAIEKFAHSVGGLSLEPCWNPESAVRADVCYGYQEDGTFVNALKLANWHKSEMCYLNAPGSAVTAEEKGHSSTPYLHTAFWDKIKLEMEKGNVKRVLGIVPNCVHRSWCQNLYQNGMLCFLRKCVDWQKTKAAVARYNQMSGKNLTGLQSNDVYSRTLVYLDSEIGFPLAPQFIEAFGPLGIIPGYNVYAYKPSLFDKRPALRYFSAFSGIGGAEVAIKKLFNDSICVGYSEIDQDAIKIYQKHHVRHENYGDINQIDPEMLPEFDLLIGGSPCQPFLTQNTKRKGFKDPHSLCVQGFVKILKACNPRYFLFENVVMGEEERNKITKELGVPPVIVNSNHFSAQNRKRIYWANFRIPQPPYAPSPKLEEVIDNDFRGSSPKFRGLLKTPAPCDRVCAINRDKETNEIRFRDDHKANTVVTSCYETVVAPITKVDEQRLKQLYYAEKNIFGRDRLYYIFKKKFPDSQMSRRALFDWLTKQEIWQRVTPAPPRRDIKPILSSKAGSYQIDCINLSSVAYKGYRYVVNTVDILTKRLFSMPFKQQTQASIVTFLDYMKGLDGVDVRFFWSDNGGEFQGLVQDWAKKNGVKWGFGKARVPQSQGQIERMNGTLKRLMYSTMRLGDRNWVDMLPQLVDNINNAVTRTTKLTPYELEAKEDKSEAFNRIRAGKFRSKRSYVPEFKVGDSVRLRLPEDTSEIQKKAKTGYFTSEIYTIVEKVQPKHEGYVDAYKIKNASGTLLKGHQNATNLRLVPSGSNKTLLEELTRLPPNEEGEYDIDHIDGKRHVRKGKGQKLQYYVVWSGYPRSEGTWEDEENLPKSLIDEFNENEQSD</sequence>
<keyword evidence="1 4" id="KW-0489">Methyltransferase</keyword>
<dbReference type="PANTHER" id="PTHR46098:SF1">
    <property type="entry name" value="TRNA (CYTOSINE(38)-C(5))-METHYLTRANSFERASE"/>
    <property type="match status" value="1"/>
</dbReference>
<dbReference type="GO" id="GO:0008168">
    <property type="term" value="F:methyltransferase activity"/>
    <property type="evidence" value="ECO:0007669"/>
    <property type="project" value="UniProtKB-KW"/>
</dbReference>
<dbReference type="SUPFAM" id="SSF53098">
    <property type="entry name" value="Ribonuclease H-like"/>
    <property type="match status" value="1"/>
</dbReference>
<dbReference type="EMBL" id="QEAQ01000273">
    <property type="protein sequence ID" value="TPX52934.1"/>
    <property type="molecule type" value="Genomic_DNA"/>
</dbReference>
<dbReference type="GO" id="GO:0015074">
    <property type="term" value="P:DNA integration"/>
    <property type="evidence" value="ECO:0007669"/>
    <property type="project" value="InterPro"/>
</dbReference>
<dbReference type="InterPro" id="IPR050750">
    <property type="entry name" value="C5-MTase"/>
</dbReference>
<reference evidence="8 9" key="1">
    <citation type="journal article" date="2019" name="Sci. Rep.">
        <title>Comparative genomics of chytrid fungi reveal insights into the obligate biotrophic and pathogenic lifestyle of Synchytrium endobioticum.</title>
        <authorList>
            <person name="van de Vossenberg B.T.L.H."/>
            <person name="Warris S."/>
            <person name="Nguyen H.D.T."/>
            <person name="van Gent-Pelzer M.P.E."/>
            <person name="Joly D.L."/>
            <person name="van de Geest H.C."/>
            <person name="Bonants P.J.M."/>
            <person name="Smith D.S."/>
            <person name="Levesque C.A."/>
            <person name="van der Lee T.A.J."/>
        </authorList>
    </citation>
    <scope>NUCLEOTIDE SEQUENCE [LARGE SCALE GENOMIC DNA]</scope>
    <source>
        <strain evidence="8 9">CBS 809.83</strain>
    </source>
</reference>
<dbReference type="InterPro" id="IPR016197">
    <property type="entry name" value="Chromo-like_dom_sf"/>
</dbReference>
<dbReference type="Proteomes" id="UP000318582">
    <property type="component" value="Unassembled WGS sequence"/>
</dbReference>
<dbReference type="InterPro" id="IPR036397">
    <property type="entry name" value="RNaseH_sf"/>
</dbReference>
<dbReference type="PROSITE" id="PS50013">
    <property type="entry name" value="CHROMO_2"/>
    <property type="match status" value="1"/>
</dbReference>
<comment type="caution">
    <text evidence="8">The sequence shown here is derived from an EMBL/GenBank/DDBJ whole genome shotgun (WGS) entry which is preliminary data.</text>
</comment>
<evidence type="ECO:0000259" key="7">
    <source>
        <dbReference type="PROSITE" id="PS50994"/>
    </source>
</evidence>
<dbReference type="InterPro" id="IPR012337">
    <property type="entry name" value="RNaseH-like_sf"/>
</dbReference>
<dbReference type="InterPro" id="IPR023780">
    <property type="entry name" value="Chromo_domain"/>
</dbReference>
<evidence type="ECO:0000259" key="6">
    <source>
        <dbReference type="PROSITE" id="PS50013"/>
    </source>
</evidence>
<evidence type="ECO:0000256" key="2">
    <source>
        <dbReference type="ARBA" id="ARBA00022679"/>
    </source>
</evidence>
<name>A0A507DMN7_9FUNG</name>
<evidence type="ECO:0000256" key="4">
    <source>
        <dbReference type="PROSITE-ProRule" id="PRU01016"/>
    </source>
</evidence>
<keyword evidence="9" id="KW-1185">Reference proteome</keyword>
<dbReference type="InterPro" id="IPR001584">
    <property type="entry name" value="Integrase_cat-core"/>
</dbReference>
<dbReference type="PROSITE" id="PS51679">
    <property type="entry name" value="SAM_MT_C5"/>
    <property type="match status" value="1"/>
</dbReference>
<dbReference type="SUPFAM" id="SSF54160">
    <property type="entry name" value="Chromo domain-like"/>
    <property type="match status" value="1"/>
</dbReference>
<dbReference type="SUPFAM" id="SSF53335">
    <property type="entry name" value="S-adenosyl-L-methionine-dependent methyltransferases"/>
    <property type="match status" value="1"/>
</dbReference>
<dbReference type="STRING" id="109895.A0A507DMN7"/>
<protein>
    <submittedName>
        <fullName evidence="8">DNA (Cytosine-5-)-methyltransferase</fullName>
    </submittedName>
</protein>
<feature type="domain" description="Integrase catalytic" evidence="7">
    <location>
        <begin position="942"/>
        <end position="1105"/>
    </location>
</feature>
<keyword evidence="2 4" id="KW-0808">Transferase</keyword>
<dbReference type="InterPro" id="IPR029063">
    <property type="entry name" value="SAM-dependent_MTases_sf"/>
</dbReference>
<feature type="region of interest" description="Disordered" evidence="5">
    <location>
        <begin position="157"/>
        <end position="184"/>
    </location>
</feature>
<dbReference type="Gene3D" id="3.30.420.10">
    <property type="entry name" value="Ribonuclease H-like superfamily/Ribonuclease H"/>
    <property type="match status" value="1"/>
</dbReference>
<dbReference type="SMART" id="SM00298">
    <property type="entry name" value="CHROMO"/>
    <property type="match status" value="1"/>
</dbReference>
<comment type="similarity">
    <text evidence="4">Belongs to the class I-like SAM-binding methyltransferase superfamily. C5-methyltransferase family.</text>
</comment>
<dbReference type="InterPro" id="IPR000953">
    <property type="entry name" value="Chromo/chromo_shadow_dom"/>
</dbReference>
<dbReference type="AlphaFoldDB" id="A0A507DMN7"/>
<evidence type="ECO:0000256" key="1">
    <source>
        <dbReference type="ARBA" id="ARBA00022603"/>
    </source>
</evidence>